<dbReference type="OrthoDB" id="4140442at2759"/>
<dbReference type="EMBL" id="JABEYC010001150">
    <property type="protein sequence ID" value="KAF4968594.1"/>
    <property type="molecule type" value="Genomic_DNA"/>
</dbReference>
<evidence type="ECO:0000313" key="3">
    <source>
        <dbReference type="Proteomes" id="UP000635477"/>
    </source>
</evidence>
<evidence type="ECO:0000256" key="1">
    <source>
        <dbReference type="SAM" id="Phobius"/>
    </source>
</evidence>
<keyword evidence="1" id="KW-0472">Membrane</keyword>
<dbReference type="Proteomes" id="UP000635477">
    <property type="component" value="Unassembled WGS sequence"/>
</dbReference>
<reference evidence="2" key="1">
    <citation type="journal article" date="2020" name="BMC Genomics">
        <title>Correction to: Identification and distribution of gene clusters required for synthesis of sphingolipid metabolism inhibitors in diverse species of the filamentous fungus Fusarium.</title>
        <authorList>
            <person name="Kim H.S."/>
            <person name="Lohmar J.M."/>
            <person name="Busman M."/>
            <person name="Brown D.W."/>
            <person name="Naumann T.A."/>
            <person name="Divon H.H."/>
            <person name="Lysoe E."/>
            <person name="Uhlig S."/>
            <person name="Proctor R.H."/>
        </authorList>
    </citation>
    <scope>NUCLEOTIDE SEQUENCE</scope>
    <source>
        <strain evidence="2">NRRL 22465</strain>
    </source>
</reference>
<reference evidence="2" key="2">
    <citation type="submission" date="2020-05" db="EMBL/GenBank/DDBJ databases">
        <authorList>
            <person name="Kim H.-S."/>
            <person name="Proctor R.H."/>
            <person name="Brown D.W."/>
        </authorList>
    </citation>
    <scope>NUCLEOTIDE SEQUENCE</scope>
    <source>
        <strain evidence="2">NRRL 22465</strain>
    </source>
</reference>
<gene>
    <name evidence="2" type="ORF">FZEAL_10363</name>
</gene>
<proteinExistence type="predicted"/>
<sequence>MASLARGFCLPGLRPLLAPRAETALLRSRFFTTSLFRAAEPTVKAARPPPSSRAATPSAALSRYAFVKSLATKSTPTTLYESASHFWFYFGCWTSGLSIITWTALTAPSVVKQPDDVPVWVGLTFGASYLLLVSMGFYLISKTPNIVGSIRVLPTQTSRLVVAGSPVPLQMEVTVKSMVPMFKPKVITTPLDQVSLKTRFSLPEEYVPELRRQEMKRVADAKTKALRKFDMEHLFTMPFRRVGRAFAGMFNGVKSAWTDSGYGVIQVDGKNYKVDVTKGFAHDGFRTLEKIVDIKP</sequence>
<comment type="caution">
    <text evidence="2">The sequence shown here is derived from an EMBL/GenBank/DDBJ whole genome shotgun (WGS) entry which is preliminary data.</text>
</comment>
<feature type="transmembrane region" description="Helical" evidence="1">
    <location>
        <begin position="86"/>
        <end position="105"/>
    </location>
</feature>
<name>A0A8H4U2P7_9HYPO</name>
<dbReference type="AlphaFoldDB" id="A0A8H4U2P7"/>
<accession>A0A8H4U2P7</accession>
<feature type="transmembrane region" description="Helical" evidence="1">
    <location>
        <begin position="117"/>
        <end position="140"/>
    </location>
</feature>
<evidence type="ECO:0000313" key="2">
    <source>
        <dbReference type="EMBL" id="KAF4968594.1"/>
    </source>
</evidence>
<keyword evidence="3" id="KW-1185">Reference proteome</keyword>
<organism evidence="2 3">
    <name type="scientific">Fusarium zealandicum</name>
    <dbReference type="NCBI Taxonomy" id="1053134"/>
    <lineage>
        <taxon>Eukaryota</taxon>
        <taxon>Fungi</taxon>
        <taxon>Dikarya</taxon>
        <taxon>Ascomycota</taxon>
        <taxon>Pezizomycotina</taxon>
        <taxon>Sordariomycetes</taxon>
        <taxon>Hypocreomycetidae</taxon>
        <taxon>Hypocreales</taxon>
        <taxon>Nectriaceae</taxon>
        <taxon>Fusarium</taxon>
        <taxon>Fusarium staphyleae species complex</taxon>
    </lineage>
</organism>
<keyword evidence="1" id="KW-1133">Transmembrane helix</keyword>
<protein>
    <submittedName>
        <fullName evidence="2">Uncharacterized protein</fullName>
    </submittedName>
</protein>
<keyword evidence="1" id="KW-0812">Transmembrane</keyword>